<name>A0ABP0URX0_9BRYO</name>
<keyword evidence="9" id="KW-1185">Reference proteome</keyword>
<evidence type="ECO:0000256" key="2">
    <source>
        <dbReference type="ARBA" id="ARBA00023015"/>
    </source>
</evidence>
<reference evidence="8" key="1">
    <citation type="submission" date="2024-02" db="EMBL/GenBank/DDBJ databases">
        <authorList>
            <consortium name="ELIXIR-Norway"/>
            <consortium name="Elixir Norway"/>
        </authorList>
    </citation>
    <scope>NUCLEOTIDE SEQUENCE</scope>
</reference>
<sequence>MKQIPPLFTTSTAAKQPRKSPHYRGVRERPWGRFAAEIRDPTRNGARVWLGTFDTAEEAALAYDSAALKLRGHRAIVNFPLKASLPSTKKICSSAPTAEAHMAAAANTRVFLQSQRRMRENLIETLDHDTVSVSKKFSSSSSSSNSYKGGDFAVVAKDTTKKSPQQNSVELQDLGAEYLENLLASSDV</sequence>
<evidence type="ECO:0000313" key="9">
    <source>
        <dbReference type="Proteomes" id="UP001497512"/>
    </source>
</evidence>
<evidence type="ECO:0000256" key="1">
    <source>
        <dbReference type="ARBA" id="ARBA00004123"/>
    </source>
</evidence>
<gene>
    <name evidence="8" type="ORF">CSSPTR1EN2_LOCUS18943</name>
</gene>
<feature type="domain" description="AP2/ERF" evidence="7">
    <location>
        <begin position="22"/>
        <end position="80"/>
    </location>
</feature>
<dbReference type="Proteomes" id="UP001497512">
    <property type="component" value="Chromosome 6"/>
</dbReference>
<dbReference type="SUPFAM" id="SSF54171">
    <property type="entry name" value="DNA-binding domain"/>
    <property type="match status" value="1"/>
</dbReference>
<dbReference type="Gene3D" id="3.30.730.10">
    <property type="entry name" value="AP2/ERF domain"/>
    <property type="match status" value="1"/>
</dbReference>
<organism evidence="8 9">
    <name type="scientific">Sphagnum troendelagicum</name>
    <dbReference type="NCBI Taxonomy" id="128251"/>
    <lineage>
        <taxon>Eukaryota</taxon>
        <taxon>Viridiplantae</taxon>
        <taxon>Streptophyta</taxon>
        <taxon>Embryophyta</taxon>
        <taxon>Bryophyta</taxon>
        <taxon>Sphagnophytina</taxon>
        <taxon>Sphagnopsida</taxon>
        <taxon>Sphagnales</taxon>
        <taxon>Sphagnaceae</taxon>
        <taxon>Sphagnum</taxon>
    </lineage>
</organism>
<keyword evidence="3" id="KW-0238">DNA-binding</keyword>
<dbReference type="PRINTS" id="PR00367">
    <property type="entry name" value="ETHRSPELEMNT"/>
</dbReference>
<proteinExistence type="predicted"/>
<keyword evidence="5" id="KW-0539">Nucleus</keyword>
<dbReference type="EMBL" id="OZ019898">
    <property type="protein sequence ID" value="CAK9228303.1"/>
    <property type="molecule type" value="Genomic_DNA"/>
</dbReference>
<evidence type="ECO:0000259" key="7">
    <source>
        <dbReference type="PROSITE" id="PS51032"/>
    </source>
</evidence>
<evidence type="ECO:0000256" key="4">
    <source>
        <dbReference type="ARBA" id="ARBA00023163"/>
    </source>
</evidence>
<dbReference type="InterPro" id="IPR044808">
    <property type="entry name" value="ERF_plant"/>
</dbReference>
<evidence type="ECO:0000256" key="5">
    <source>
        <dbReference type="ARBA" id="ARBA00023242"/>
    </source>
</evidence>
<dbReference type="Pfam" id="PF00847">
    <property type="entry name" value="AP2"/>
    <property type="match status" value="1"/>
</dbReference>
<evidence type="ECO:0000256" key="6">
    <source>
        <dbReference type="SAM" id="MobiDB-lite"/>
    </source>
</evidence>
<dbReference type="InterPro" id="IPR036955">
    <property type="entry name" value="AP2/ERF_dom_sf"/>
</dbReference>
<accession>A0ABP0URX0</accession>
<dbReference type="CDD" id="cd00018">
    <property type="entry name" value="AP2"/>
    <property type="match status" value="1"/>
</dbReference>
<protein>
    <recommendedName>
        <fullName evidence="7">AP2/ERF domain-containing protein</fullName>
    </recommendedName>
</protein>
<evidence type="ECO:0000313" key="8">
    <source>
        <dbReference type="EMBL" id="CAK9228303.1"/>
    </source>
</evidence>
<dbReference type="InterPro" id="IPR001471">
    <property type="entry name" value="AP2/ERF_dom"/>
</dbReference>
<dbReference type="PROSITE" id="PS51032">
    <property type="entry name" value="AP2_ERF"/>
    <property type="match status" value="1"/>
</dbReference>
<dbReference type="InterPro" id="IPR016177">
    <property type="entry name" value="DNA-bd_dom_sf"/>
</dbReference>
<evidence type="ECO:0000256" key="3">
    <source>
        <dbReference type="ARBA" id="ARBA00023125"/>
    </source>
</evidence>
<keyword evidence="2" id="KW-0805">Transcription regulation</keyword>
<keyword evidence="4" id="KW-0804">Transcription</keyword>
<feature type="region of interest" description="Disordered" evidence="6">
    <location>
        <begin position="1"/>
        <end position="25"/>
    </location>
</feature>
<dbReference type="PANTHER" id="PTHR31190:SF287">
    <property type="entry name" value="DEVELOPMENT RELATED ERF PROTEIN"/>
    <property type="match status" value="1"/>
</dbReference>
<dbReference type="PANTHER" id="PTHR31190">
    <property type="entry name" value="DNA-BINDING DOMAIN"/>
    <property type="match status" value="1"/>
</dbReference>
<comment type="subcellular location">
    <subcellularLocation>
        <location evidence="1">Nucleus</location>
    </subcellularLocation>
</comment>
<dbReference type="SMART" id="SM00380">
    <property type="entry name" value="AP2"/>
    <property type="match status" value="1"/>
</dbReference>